<reference evidence="4 5" key="1">
    <citation type="submission" date="2018-06" db="EMBL/GenBank/DDBJ databases">
        <title>Paenibacillus montanisoli sp. nov., isolated from mountain area soil.</title>
        <authorList>
            <person name="Wu M."/>
        </authorList>
    </citation>
    <scope>NUCLEOTIDE SEQUENCE [LARGE SCALE GENOMIC DNA]</scope>
    <source>
        <strain evidence="4 5">RA17</strain>
    </source>
</reference>
<dbReference type="GO" id="GO:0016020">
    <property type="term" value="C:membrane"/>
    <property type="evidence" value="ECO:0007669"/>
    <property type="project" value="InterPro"/>
</dbReference>
<gene>
    <name evidence="4" type="ORF">DL346_27845</name>
</gene>
<evidence type="ECO:0000256" key="1">
    <source>
        <dbReference type="ARBA" id="ARBA00005278"/>
    </source>
</evidence>
<evidence type="ECO:0008006" key="6">
    <source>
        <dbReference type="Google" id="ProtNLM"/>
    </source>
</evidence>
<protein>
    <recommendedName>
        <fullName evidence="6">Spore germination protein</fullName>
    </recommendedName>
</protein>
<accession>A0A328TSM9</accession>
<evidence type="ECO:0000256" key="3">
    <source>
        <dbReference type="SAM" id="Phobius"/>
    </source>
</evidence>
<sequence length="465" mass="52573">MASEELIYMPNTNKNKKANMNANMNVKPKTDDWHTYLLELQERTYRIEWLSSMADQQIMRERILPMLQQYRPRSSEDMKLILPIADIEIRTHREKHAFLITGYISITLETAGVAHPDVLYAPCKSINYRSVEEPKEEYSESGPKDAFTESLNVNLNLIRRRLMSEQLHVRMLTVGSGKLPAAVVFMADNRLTADRLIYQVEQSSIDHPKALLDISNFATLLYNGKHTFFEPFEFTELPLQTVHMLENGKVALLMEGSRKAMIGPASFEDTFVASSDLFLPLPQVRAIRYARVICFVFSLLLTPLYVAVATYNFEMFPLKVIQTLLISRHNVPFSPFVEAFMMESLVMVQLEAIARLPNKLSQSAGVVAGIIIGTAAVEAGVISNVMLVLVSASSLLTLASATVQLRNMLFLLKLPSLLMAMVLGLPGICVFWFLLLSRLFVVRSLDRPFTLFGFNPMSRYFKGKG</sequence>
<proteinExistence type="inferred from homology"/>
<name>A0A328TSM9_9BACL</name>
<dbReference type="OrthoDB" id="2540473at2"/>
<keyword evidence="2 3" id="KW-0472">Membrane</keyword>
<dbReference type="Proteomes" id="UP000249260">
    <property type="component" value="Unassembled WGS sequence"/>
</dbReference>
<keyword evidence="5" id="KW-1185">Reference proteome</keyword>
<comment type="caution">
    <text evidence="4">The sequence shown here is derived from an EMBL/GenBank/DDBJ whole genome shotgun (WGS) entry which is preliminary data.</text>
</comment>
<dbReference type="EMBL" id="QLUW01000008">
    <property type="protein sequence ID" value="RAP73280.1"/>
    <property type="molecule type" value="Genomic_DNA"/>
</dbReference>
<dbReference type="GO" id="GO:0009847">
    <property type="term" value="P:spore germination"/>
    <property type="evidence" value="ECO:0007669"/>
    <property type="project" value="InterPro"/>
</dbReference>
<dbReference type="PANTHER" id="PTHR22550:SF5">
    <property type="entry name" value="LEUCINE ZIPPER PROTEIN 4"/>
    <property type="match status" value="1"/>
</dbReference>
<keyword evidence="3" id="KW-1133">Transmembrane helix</keyword>
<feature type="transmembrane region" description="Helical" evidence="3">
    <location>
        <begin position="292"/>
        <end position="313"/>
    </location>
</feature>
<evidence type="ECO:0000313" key="4">
    <source>
        <dbReference type="EMBL" id="RAP73280.1"/>
    </source>
</evidence>
<dbReference type="PANTHER" id="PTHR22550">
    <property type="entry name" value="SPORE GERMINATION PROTEIN"/>
    <property type="match status" value="1"/>
</dbReference>
<keyword evidence="3" id="KW-0812">Transmembrane</keyword>
<evidence type="ECO:0000256" key="2">
    <source>
        <dbReference type="ARBA" id="ARBA00023136"/>
    </source>
</evidence>
<dbReference type="Pfam" id="PF03323">
    <property type="entry name" value="GerA"/>
    <property type="match status" value="1"/>
</dbReference>
<dbReference type="InterPro" id="IPR050768">
    <property type="entry name" value="UPF0353/GerABKA_families"/>
</dbReference>
<feature type="transmembrane region" description="Helical" evidence="3">
    <location>
        <begin position="416"/>
        <end position="441"/>
    </location>
</feature>
<organism evidence="4 5">
    <name type="scientific">Paenibacillus montanisoli</name>
    <dbReference type="NCBI Taxonomy" id="2081970"/>
    <lineage>
        <taxon>Bacteria</taxon>
        <taxon>Bacillati</taxon>
        <taxon>Bacillota</taxon>
        <taxon>Bacilli</taxon>
        <taxon>Bacillales</taxon>
        <taxon>Paenibacillaceae</taxon>
        <taxon>Paenibacillus</taxon>
    </lineage>
</organism>
<dbReference type="AlphaFoldDB" id="A0A328TSM9"/>
<feature type="transmembrane region" description="Helical" evidence="3">
    <location>
        <begin position="366"/>
        <end position="396"/>
    </location>
</feature>
<evidence type="ECO:0000313" key="5">
    <source>
        <dbReference type="Proteomes" id="UP000249260"/>
    </source>
</evidence>
<comment type="similarity">
    <text evidence="1">Belongs to the GerABKA family.</text>
</comment>
<dbReference type="InterPro" id="IPR004995">
    <property type="entry name" value="Spore_Ger"/>
</dbReference>